<keyword evidence="1" id="KW-1133">Transmembrane helix</keyword>
<feature type="transmembrane region" description="Helical" evidence="1">
    <location>
        <begin position="42"/>
        <end position="66"/>
    </location>
</feature>
<feature type="transmembrane region" description="Helical" evidence="1">
    <location>
        <begin position="12"/>
        <end position="36"/>
    </location>
</feature>
<keyword evidence="2" id="KW-0614">Plasmid</keyword>
<organism evidence="2 3">
    <name type="scientific">Pseudomonas frederiksbergensis</name>
    <dbReference type="NCBI Taxonomy" id="104087"/>
    <lineage>
        <taxon>Bacteria</taxon>
        <taxon>Pseudomonadati</taxon>
        <taxon>Pseudomonadota</taxon>
        <taxon>Gammaproteobacteria</taxon>
        <taxon>Pseudomonadales</taxon>
        <taxon>Pseudomonadaceae</taxon>
        <taxon>Pseudomonas</taxon>
    </lineage>
</organism>
<protein>
    <submittedName>
        <fullName evidence="2">Uncharacterized protein</fullName>
    </submittedName>
</protein>
<keyword evidence="1" id="KW-0472">Membrane</keyword>
<dbReference type="OrthoDB" id="258743at2"/>
<feature type="transmembrane region" description="Helical" evidence="1">
    <location>
        <begin position="196"/>
        <end position="215"/>
    </location>
</feature>
<dbReference type="GeneID" id="46911919"/>
<proteinExistence type="predicted"/>
<gene>
    <name evidence="2" type="ORF">BLL42_26890</name>
</gene>
<name>A0A1J0ETR6_9PSED</name>
<evidence type="ECO:0000256" key="1">
    <source>
        <dbReference type="SAM" id="Phobius"/>
    </source>
</evidence>
<reference evidence="3" key="1">
    <citation type="submission" date="2016-10" db="EMBL/GenBank/DDBJ databases">
        <title>Pseudomonas frederiksbergensis ERGS4:02 complete genome.</title>
        <authorList>
            <person name="Kumar R."/>
            <person name="Acharya V."/>
            <person name="Singh D."/>
        </authorList>
    </citation>
    <scope>NUCLEOTIDE SEQUENCE [LARGE SCALE GENOMIC DNA]</scope>
    <source>
        <strain evidence="3">ERGS4:02</strain>
        <plasmid evidence="3">unnamed1</plasmid>
    </source>
</reference>
<evidence type="ECO:0000313" key="3">
    <source>
        <dbReference type="Proteomes" id="UP000182567"/>
    </source>
</evidence>
<sequence>MTIPPEFQQACLLILVLYLAPILVIRAWTVIFSLMTNKAWSIFVWTGAIGVPIHEASHLLACWIFGLKPTNVVFFRPDRSTGTLGYVNFRYRPRSVRANLGLFVQGIAPLISGALVVSLCLSHASGKSTAPLFIFDSESNGAGVVLFVINATLNTLTMASEGILSGFTGALTVCFAACVSLHAIPSWADIRIGLRGAVALLITTLFGIVSIGALSEVTGVGTSTSLTSKLQPLIGEVGSWLTSSLSFALYGTVSVMTLTIVTTLAAYAVSVLLKAVVNSKPWSTKRARKQSSDDPPDLRQH</sequence>
<feature type="transmembrane region" description="Helical" evidence="1">
    <location>
        <begin position="247"/>
        <end position="277"/>
    </location>
</feature>
<accession>A0A1J0ETR6</accession>
<dbReference type="Proteomes" id="UP000182567">
    <property type="component" value="Plasmid unnamed1"/>
</dbReference>
<geneLocation type="plasmid" evidence="2 3">
    <name>unnamed1</name>
</geneLocation>
<feature type="transmembrane region" description="Helical" evidence="1">
    <location>
        <begin position="100"/>
        <end position="124"/>
    </location>
</feature>
<dbReference type="RefSeq" id="WP_071555878.1">
    <property type="nucleotide sequence ID" value="NZ_CP017887.1"/>
</dbReference>
<evidence type="ECO:0000313" key="2">
    <source>
        <dbReference type="EMBL" id="APC19371.1"/>
    </source>
</evidence>
<dbReference type="EMBL" id="CP017887">
    <property type="protein sequence ID" value="APC19371.1"/>
    <property type="molecule type" value="Genomic_DNA"/>
</dbReference>
<feature type="transmembrane region" description="Helical" evidence="1">
    <location>
        <begin position="163"/>
        <end position="184"/>
    </location>
</feature>
<keyword evidence="1" id="KW-0812">Transmembrane</keyword>
<dbReference type="AlphaFoldDB" id="A0A1J0ETR6"/>